<dbReference type="GO" id="GO:0003924">
    <property type="term" value="F:GTPase activity"/>
    <property type="evidence" value="ECO:0007669"/>
    <property type="project" value="InterPro"/>
</dbReference>
<dbReference type="InterPro" id="IPR035647">
    <property type="entry name" value="EFG_III/V"/>
</dbReference>
<dbReference type="PROSITE" id="PS51722">
    <property type="entry name" value="G_TR_2"/>
    <property type="match status" value="1"/>
</dbReference>
<dbReference type="Gene3D" id="2.40.30.10">
    <property type="entry name" value="Translation factors"/>
    <property type="match status" value="1"/>
</dbReference>
<dbReference type="GO" id="GO:0032790">
    <property type="term" value="P:ribosome disassembly"/>
    <property type="evidence" value="ECO:0007669"/>
    <property type="project" value="TreeGrafter"/>
</dbReference>
<dbReference type="Gene3D" id="3.30.70.240">
    <property type="match status" value="1"/>
</dbReference>
<gene>
    <name evidence="5" type="ORF">ONZ51_g6655</name>
</gene>
<evidence type="ECO:0000259" key="4">
    <source>
        <dbReference type="PROSITE" id="PS51722"/>
    </source>
</evidence>
<evidence type="ECO:0000313" key="5">
    <source>
        <dbReference type="EMBL" id="KAJ8475305.1"/>
    </source>
</evidence>
<dbReference type="GO" id="GO:0005739">
    <property type="term" value="C:mitochondrion"/>
    <property type="evidence" value="ECO:0007669"/>
    <property type="project" value="TreeGrafter"/>
</dbReference>
<dbReference type="InterPro" id="IPR041095">
    <property type="entry name" value="EFG_II"/>
</dbReference>
<dbReference type="CDD" id="cd01514">
    <property type="entry name" value="Elongation_Factor_C"/>
    <property type="match status" value="1"/>
</dbReference>
<dbReference type="InterPro" id="IPR009000">
    <property type="entry name" value="Transl_B-barrel_sf"/>
</dbReference>
<keyword evidence="2" id="KW-0648">Protein biosynthesis</keyword>
<protein>
    <recommendedName>
        <fullName evidence="4">Tr-type G domain-containing protein</fullName>
    </recommendedName>
</protein>
<evidence type="ECO:0000256" key="2">
    <source>
        <dbReference type="ARBA" id="ARBA00022917"/>
    </source>
</evidence>
<dbReference type="EMBL" id="JAPEVG010000163">
    <property type="protein sequence ID" value="KAJ8475305.1"/>
    <property type="molecule type" value="Genomic_DNA"/>
</dbReference>
<reference evidence="5" key="1">
    <citation type="submission" date="2022-11" db="EMBL/GenBank/DDBJ databases">
        <title>Genome Sequence of Cubamyces cubensis.</title>
        <authorList>
            <person name="Buettner E."/>
        </authorList>
    </citation>
    <scope>NUCLEOTIDE SEQUENCE</scope>
    <source>
        <strain evidence="5">MPL-01</strain>
    </source>
</reference>
<dbReference type="PANTHER" id="PTHR43261:SF1">
    <property type="entry name" value="RIBOSOME-RELEASING FACTOR 2, MITOCHONDRIAL"/>
    <property type="match status" value="1"/>
</dbReference>
<dbReference type="InterPro" id="IPR027417">
    <property type="entry name" value="P-loop_NTPase"/>
</dbReference>
<organism evidence="5 6">
    <name type="scientific">Trametes cubensis</name>
    <dbReference type="NCBI Taxonomy" id="1111947"/>
    <lineage>
        <taxon>Eukaryota</taxon>
        <taxon>Fungi</taxon>
        <taxon>Dikarya</taxon>
        <taxon>Basidiomycota</taxon>
        <taxon>Agaricomycotina</taxon>
        <taxon>Agaricomycetes</taxon>
        <taxon>Polyporales</taxon>
        <taxon>Polyporaceae</taxon>
        <taxon>Trametes</taxon>
    </lineage>
</organism>
<keyword evidence="3" id="KW-0342">GTP-binding</keyword>
<dbReference type="Pfam" id="PF14492">
    <property type="entry name" value="EFG_III"/>
    <property type="match status" value="1"/>
</dbReference>
<dbReference type="Gene3D" id="3.40.50.300">
    <property type="entry name" value="P-loop containing nucleotide triphosphate hydrolases"/>
    <property type="match status" value="1"/>
</dbReference>
<dbReference type="GO" id="GO:0032543">
    <property type="term" value="P:mitochondrial translation"/>
    <property type="evidence" value="ECO:0007669"/>
    <property type="project" value="TreeGrafter"/>
</dbReference>
<dbReference type="InterPro" id="IPR000795">
    <property type="entry name" value="T_Tr_GTP-bd_dom"/>
</dbReference>
<sequence>MALVAHIDSGKTTLTESILLQSHYLSSAGSVDTGSTTTDFLPAERERGITIQSASIPVRWKDWTFNLIDTPGHADFGMEVESASRVVDGAVVLIDSVEGVEAQTKGVWRQLDRYDVNSRILFLNKLDRPGASFRSSMLSVLANRLHPRPMAIALPIASFDPQDYARAEPGIQGLVDLIKWEVWKYDAEGKPSIHALPRTKDELEQSDLFPPSHPIVPHLLPARVTMLDNLAQVSEELFDVLLGLPEDPSAYLSVQSSQILPHLRAATLRNDVLPVLCGSAFKHVGTELLMNYVGELLPSPVDVDPNPKVMAPNAPLRALAWKVGWDKRKGWMTFVRVYAGTLKSQSSVLNASQSQREKVSKLLLLYAAEAEEVDSLPFGSVGAVLGLKHTRTGDTLVSVAGGSNASSLRDIIPPPPLMSVSVIPHSHADLEPVEEALKALARTDPSVRVETLEGQLLVHGLGALHLEIVESRLREEWKVNFEFGQRRVSFRECLGSGDVSRVSNLWQTEIGGQHVQIKLDLSVTPLDEDESPDPLWDGNVVLMANGKPLPPGELHANPNDPLAQVAKGISSALSSSPNTTLALSRAHIQVNGLDYPKEVHPSVLAGASAAILRKVIRAAGQGDLMEPYIKLKISVDEGSVGRVVEDLGEHGGEVLDLNAAEEAEPEPFVEESAYIPPQWLSPSTGKAAKGTSSRMKRTILAIAPLSQMLDYSSRLRALSGGHGLFHMENDGFRRVSALRAVDILRELGRM</sequence>
<name>A0AAD7X869_9APHY</name>
<evidence type="ECO:0000256" key="1">
    <source>
        <dbReference type="ARBA" id="ARBA00022741"/>
    </source>
</evidence>
<dbReference type="InterPro" id="IPR031157">
    <property type="entry name" value="G_TR_CS"/>
</dbReference>
<keyword evidence="6" id="KW-1185">Reference proteome</keyword>
<dbReference type="Pfam" id="PF00009">
    <property type="entry name" value="GTP_EFTU"/>
    <property type="match status" value="1"/>
</dbReference>
<dbReference type="SUPFAM" id="SSF50447">
    <property type="entry name" value="Translation proteins"/>
    <property type="match status" value="1"/>
</dbReference>
<dbReference type="NCBIfam" id="TIGR00231">
    <property type="entry name" value="small_GTP"/>
    <property type="match status" value="1"/>
</dbReference>
<dbReference type="PROSITE" id="PS00301">
    <property type="entry name" value="G_TR_1"/>
    <property type="match status" value="1"/>
</dbReference>
<dbReference type="InterPro" id="IPR005225">
    <property type="entry name" value="Small_GTP-bd"/>
</dbReference>
<accession>A0AAD7X869</accession>
<dbReference type="SUPFAM" id="SSF52540">
    <property type="entry name" value="P-loop containing nucleoside triphosphate hydrolases"/>
    <property type="match status" value="1"/>
</dbReference>
<dbReference type="GO" id="GO:0005525">
    <property type="term" value="F:GTP binding"/>
    <property type="evidence" value="ECO:0007669"/>
    <property type="project" value="UniProtKB-KW"/>
</dbReference>
<dbReference type="SUPFAM" id="SSF54980">
    <property type="entry name" value="EF-G C-terminal domain-like"/>
    <property type="match status" value="2"/>
</dbReference>
<dbReference type="SMART" id="SM00838">
    <property type="entry name" value="EFG_C"/>
    <property type="match status" value="1"/>
</dbReference>
<feature type="domain" description="Tr-type G" evidence="4">
    <location>
        <begin position="1"/>
        <end position="301"/>
    </location>
</feature>
<dbReference type="PANTHER" id="PTHR43261">
    <property type="entry name" value="TRANSLATION ELONGATION FACTOR G-RELATED"/>
    <property type="match status" value="1"/>
</dbReference>
<evidence type="ECO:0000313" key="6">
    <source>
        <dbReference type="Proteomes" id="UP001215151"/>
    </source>
</evidence>
<comment type="caution">
    <text evidence="5">The sequence shown here is derived from an EMBL/GenBank/DDBJ whole genome shotgun (WGS) entry which is preliminary data.</text>
</comment>
<keyword evidence="1" id="KW-0547">Nucleotide-binding</keyword>
<dbReference type="Pfam" id="PF22042">
    <property type="entry name" value="EF-G_D2"/>
    <property type="match status" value="1"/>
</dbReference>
<dbReference type="InterPro" id="IPR053905">
    <property type="entry name" value="EF-G-like_DII"/>
</dbReference>
<dbReference type="InterPro" id="IPR000640">
    <property type="entry name" value="EFG_V-like"/>
</dbReference>
<proteinExistence type="predicted"/>
<dbReference type="AlphaFoldDB" id="A0AAD7X869"/>
<dbReference type="Proteomes" id="UP001215151">
    <property type="component" value="Unassembled WGS sequence"/>
</dbReference>
<dbReference type="Gene3D" id="3.30.70.870">
    <property type="entry name" value="Elongation Factor G (Translational Gtpase), domain 3"/>
    <property type="match status" value="1"/>
</dbReference>
<evidence type="ECO:0000256" key="3">
    <source>
        <dbReference type="ARBA" id="ARBA00023134"/>
    </source>
</evidence>